<dbReference type="GO" id="GO:0000156">
    <property type="term" value="F:phosphorelay response regulator activity"/>
    <property type="evidence" value="ECO:0007669"/>
    <property type="project" value="TreeGrafter"/>
</dbReference>
<sequence length="350" mass="39365">MKQVLIIEDDPILRENTAEILELADFQVCTASNGNSGVRLAKKHLPDIIICDIMMPELDGYGVLESLSQEKVTNQIPFIFLSAKTEKEDIRKGMELGADDYIAKPFTEAELLGAIKSRLARMTILKESRALTNSKPTNTGLGIRTIDQLKSYIAKQGRLYEFRLGEVIYNEGSNSNLIYLVGSGVVKTHKLDEWGKELITAIYKADDFFGFSCFTKNLPYQESATAMEEVRLIGIAKEKFKEVLQENPELVMELLALLNENLTETNEQLLEMAYGSVRRKTATTILRFASKLEKDPQGRLHILRSDLASVAGMATETLIRTLSSFKKEGLIQIEDRNIQILDMEGLSRVY</sequence>
<dbReference type="InterPro" id="IPR036388">
    <property type="entry name" value="WH-like_DNA-bd_sf"/>
</dbReference>
<evidence type="ECO:0000256" key="3">
    <source>
        <dbReference type="ARBA" id="ARBA00023015"/>
    </source>
</evidence>
<dbReference type="InterPro" id="IPR012318">
    <property type="entry name" value="HTH_CRP"/>
</dbReference>
<dbReference type="Gene3D" id="2.60.120.10">
    <property type="entry name" value="Jelly Rolls"/>
    <property type="match status" value="1"/>
</dbReference>
<dbReference type="GO" id="GO:0000976">
    <property type="term" value="F:transcription cis-regulatory region binding"/>
    <property type="evidence" value="ECO:0007669"/>
    <property type="project" value="TreeGrafter"/>
</dbReference>
<dbReference type="SMART" id="SM00419">
    <property type="entry name" value="HTH_CRP"/>
    <property type="match status" value="1"/>
</dbReference>
<dbReference type="InterPro" id="IPR036390">
    <property type="entry name" value="WH_DNA-bd_sf"/>
</dbReference>
<dbReference type="InterPro" id="IPR000595">
    <property type="entry name" value="cNMP-bd_dom"/>
</dbReference>
<evidence type="ECO:0000256" key="4">
    <source>
        <dbReference type="ARBA" id="ARBA00023125"/>
    </source>
</evidence>
<evidence type="ECO:0000313" key="10">
    <source>
        <dbReference type="EMBL" id="GGW29426.1"/>
    </source>
</evidence>
<accession>A0A918MIY5</accession>
<keyword evidence="3" id="KW-0805">Transcription regulation</keyword>
<proteinExistence type="predicted"/>
<dbReference type="Gene3D" id="1.10.10.10">
    <property type="entry name" value="Winged helix-like DNA-binding domain superfamily/Winged helix DNA-binding domain"/>
    <property type="match status" value="1"/>
</dbReference>
<dbReference type="PANTHER" id="PTHR48111:SF4">
    <property type="entry name" value="DNA-BINDING DUAL TRANSCRIPTIONAL REGULATOR OMPR"/>
    <property type="match status" value="1"/>
</dbReference>
<name>A0A918MIY5_9FLAO</name>
<keyword evidence="1 6" id="KW-0597">Phosphoprotein</keyword>
<evidence type="ECO:0000256" key="5">
    <source>
        <dbReference type="ARBA" id="ARBA00023163"/>
    </source>
</evidence>
<dbReference type="GO" id="GO:0005829">
    <property type="term" value="C:cytosol"/>
    <property type="evidence" value="ECO:0007669"/>
    <property type="project" value="TreeGrafter"/>
</dbReference>
<gene>
    <name evidence="10" type="ORF">GCM10007383_13310</name>
</gene>
<dbReference type="PROSITE" id="PS51063">
    <property type="entry name" value="HTH_CRP_2"/>
    <property type="match status" value="1"/>
</dbReference>
<reference evidence="10" key="1">
    <citation type="journal article" date="2014" name="Int. J. Syst. Evol. Microbiol.">
        <title>Complete genome sequence of Corynebacterium casei LMG S-19264T (=DSM 44701T), isolated from a smear-ripened cheese.</title>
        <authorList>
            <consortium name="US DOE Joint Genome Institute (JGI-PGF)"/>
            <person name="Walter F."/>
            <person name="Albersmeier A."/>
            <person name="Kalinowski J."/>
            <person name="Ruckert C."/>
        </authorList>
    </citation>
    <scope>NUCLEOTIDE SEQUENCE</scope>
    <source>
        <strain evidence="10">KCTC 12113</strain>
    </source>
</reference>
<dbReference type="SMART" id="SM00100">
    <property type="entry name" value="cNMP"/>
    <property type="match status" value="1"/>
</dbReference>
<evidence type="ECO:0000259" key="7">
    <source>
        <dbReference type="PROSITE" id="PS50042"/>
    </source>
</evidence>
<feature type="domain" description="Response regulatory" evidence="8">
    <location>
        <begin position="3"/>
        <end position="119"/>
    </location>
</feature>
<dbReference type="Pfam" id="PF13545">
    <property type="entry name" value="HTH_Crp_2"/>
    <property type="match status" value="1"/>
</dbReference>
<dbReference type="Pfam" id="PF00072">
    <property type="entry name" value="Response_reg"/>
    <property type="match status" value="1"/>
</dbReference>
<evidence type="ECO:0000259" key="9">
    <source>
        <dbReference type="PROSITE" id="PS51063"/>
    </source>
</evidence>
<dbReference type="GO" id="GO:0032993">
    <property type="term" value="C:protein-DNA complex"/>
    <property type="evidence" value="ECO:0007669"/>
    <property type="project" value="TreeGrafter"/>
</dbReference>
<dbReference type="Proteomes" id="UP000634668">
    <property type="component" value="Unassembled WGS sequence"/>
</dbReference>
<feature type="modified residue" description="4-aspartylphosphate" evidence="6">
    <location>
        <position position="52"/>
    </location>
</feature>
<evidence type="ECO:0000256" key="2">
    <source>
        <dbReference type="ARBA" id="ARBA00023012"/>
    </source>
</evidence>
<evidence type="ECO:0000256" key="1">
    <source>
        <dbReference type="ARBA" id="ARBA00022553"/>
    </source>
</evidence>
<dbReference type="RefSeq" id="WP_026812459.1">
    <property type="nucleotide sequence ID" value="NZ_BMWP01000007.1"/>
</dbReference>
<dbReference type="AlphaFoldDB" id="A0A918MIY5"/>
<dbReference type="SMART" id="SM00448">
    <property type="entry name" value="REC"/>
    <property type="match status" value="1"/>
</dbReference>
<dbReference type="PROSITE" id="PS50110">
    <property type="entry name" value="RESPONSE_REGULATORY"/>
    <property type="match status" value="1"/>
</dbReference>
<dbReference type="GO" id="GO:0006355">
    <property type="term" value="P:regulation of DNA-templated transcription"/>
    <property type="evidence" value="ECO:0007669"/>
    <property type="project" value="InterPro"/>
</dbReference>
<evidence type="ECO:0000256" key="6">
    <source>
        <dbReference type="PROSITE-ProRule" id="PRU00169"/>
    </source>
</evidence>
<organism evidence="10 11">
    <name type="scientific">Arenibacter certesii</name>
    <dbReference type="NCBI Taxonomy" id="228955"/>
    <lineage>
        <taxon>Bacteria</taxon>
        <taxon>Pseudomonadati</taxon>
        <taxon>Bacteroidota</taxon>
        <taxon>Flavobacteriia</taxon>
        <taxon>Flavobacteriales</taxon>
        <taxon>Flavobacteriaceae</taxon>
        <taxon>Arenibacter</taxon>
    </lineage>
</organism>
<feature type="domain" description="Cyclic nucleotide-binding" evidence="7">
    <location>
        <begin position="160"/>
        <end position="261"/>
    </location>
</feature>
<reference evidence="10" key="2">
    <citation type="submission" date="2020-09" db="EMBL/GenBank/DDBJ databases">
        <authorList>
            <person name="Sun Q."/>
            <person name="Kim S."/>
        </authorList>
    </citation>
    <scope>NUCLEOTIDE SEQUENCE</scope>
    <source>
        <strain evidence="10">KCTC 12113</strain>
    </source>
</reference>
<dbReference type="InterPro" id="IPR014710">
    <property type="entry name" value="RmlC-like_jellyroll"/>
</dbReference>
<dbReference type="PANTHER" id="PTHR48111">
    <property type="entry name" value="REGULATOR OF RPOS"/>
    <property type="match status" value="1"/>
</dbReference>
<feature type="domain" description="HTH crp-type" evidence="9">
    <location>
        <begin position="275"/>
        <end position="344"/>
    </location>
</feature>
<keyword evidence="5" id="KW-0804">Transcription</keyword>
<keyword evidence="11" id="KW-1185">Reference proteome</keyword>
<dbReference type="PROSITE" id="PS50042">
    <property type="entry name" value="CNMP_BINDING_3"/>
    <property type="match status" value="1"/>
</dbReference>
<dbReference type="SUPFAM" id="SSF52172">
    <property type="entry name" value="CheY-like"/>
    <property type="match status" value="1"/>
</dbReference>
<keyword evidence="4" id="KW-0238">DNA-binding</keyword>
<evidence type="ECO:0000259" key="8">
    <source>
        <dbReference type="PROSITE" id="PS50110"/>
    </source>
</evidence>
<comment type="caution">
    <text evidence="10">The sequence shown here is derived from an EMBL/GenBank/DDBJ whole genome shotgun (WGS) entry which is preliminary data.</text>
</comment>
<dbReference type="InterPro" id="IPR018490">
    <property type="entry name" value="cNMP-bd_dom_sf"/>
</dbReference>
<keyword evidence="2" id="KW-0902">Two-component regulatory system</keyword>
<dbReference type="SUPFAM" id="SSF51206">
    <property type="entry name" value="cAMP-binding domain-like"/>
    <property type="match status" value="1"/>
</dbReference>
<dbReference type="InterPro" id="IPR001789">
    <property type="entry name" value="Sig_transdc_resp-reg_receiver"/>
</dbReference>
<dbReference type="Gene3D" id="3.40.50.2300">
    <property type="match status" value="1"/>
</dbReference>
<dbReference type="SUPFAM" id="SSF46785">
    <property type="entry name" value="Winged helix' DNA-binding domain"/>
    <property type="match status" value="1"/>
</dbReference>
<evidence type="ECO:0000313" key="11">
    <source>
        <dbReference type="Proteomes" id="UP000634668"/>
    </source>
</evidence>
<dbReference type="EMBL" id="BMWP01000007">
    <property type="protein sequence ID" value="GGW29426.1"/>
    <property type="molecule type" value="Genomic_DNA"/>
</dbReference>
<dbReference type="InterPro" id="IPR039420">
    <property type="entry name" value="WalR-like"/>
</dbReference>
<protein>
    <submittedName>
        <fullName evidence="10">Transcriptional regulator</fullName>
    </submittedName>
</protein>
<dbReference type="CDD" id="cd00038">
    <property type="entry name" value="CAP_ED"/>
    <property type="match status" value="1"/>
</dbReference>
<dbReference type="CDD" id="cd17574">
    <property type="entry name" value="REC_OmpR"/>
    <property type="match status" value="1"/>
</dbReference>
<dbReference type="Pfam" id="PF00027">
    <property type="entry name" value="cNMP_binding"/>
    <property type="match status" value="1"/>
</dbReference>
<dbReference type="InterPro" id="IPR011006">
    <property type="entry name" value="CheY-like_superfamily"/>
</dbReference>